<proteinExistence type="predicted"/>
<dbReference type="AlphaFoldDB" id="A0AAU9TMF8"/>
<name>A0AAU9TMF8_EUPED</name>
<accession>A0AAU9TMF8</accession>
<evidence type="ECO:0000313" key="1">
    <source>
        <dbReference type="EMBL" id="CAH2088168.1"/>
    </source>
</evidence>
<sequence length="95" mass="11108">MDNASYHSRKLESLFTMSWTKPRIQELLTVKNIPFEAEMVKANLIDIVRQHKQEHCDKYAVTAHSIVCHSCWMLEFINSSAHEQSTSSGYRQQHE</sequence>
<keyword evidence="2" id="KW-1185">Reference proteome</keyword>
<reference evidence="1" key="1">
    <citation type="submission" date="2022-03" db="EMBL/GenBank/DDBJ databases">
        <authorList>
            <person name="Tunstrom K."/>
        </authorList>
    </citation>
    <scope>NUCLEOTIDE SEQUENCE</scope>
</reference>
<organism evidence="1 2">
    <name type="scientific">Euphydryas editha</name>
    <name type="common">Edith's checkerspot</name>
    <dbReference type="NCBI Taxonomy" id="104508"/>
    <lineage>
        <taxon>Eukaryota</taxon>
        <taxon>Metazoa</taxon>
        <taxon>Ecdysozoa</taxon>
        <taxon>Arthropoda</taxon>
        <taxon>Hexapoda</taxon>
        <taxon>Insecta</taxon>
        <taxon>Pterygota</taxon>
        <taxon>Neoptera</taxon>
        <taxon>Endopterygota</taxon>
        <taxon>Lepidoptera</taxon>
        <taxon>Glossata</taxon>
        <taxon>Ditrysia</taxon>
        <taxon>Papilionoidea</taxon>
        <taxon>Nymphalidae</taxon>
        <taxon>Nymphalinae</taxon>
        <taxon>Euphydryas</taxon>
    </lineage>
</organism>
<dbReference type="Proteomes" id="UP001153954">
    <property type="component" value="Unassembled WGS sequence"/>
</dbReference>
<protein>
    <submittedName>
        <fullName evidence="1">Uncharacterized protein</fullName>
    </submittedName>
</protein>
<gene>
    <name evidence="1" type="ORF">EEDITHA_LOCUS4356</name>
</gene>
<evidence type="ECO:0000313" key="2">
    <source>
        <dbReference type="Proteomes" id="UP001153954"/>
    </source>
</evidence>
<dbReference type="EMBL" id="CAKOGL010000007">
    <property type="protein sequence ID" value="CAH2088168.1"/>
    <property type="molecule type" value="Genomic_DNA"/>
</dbReference>
<comment type="caution">
    <text evidence="1">The sequence shown here is derived from an EMBL/GenBank/DDBJ whole genome shotgun (WGS) entry which is preliminary data.</text>
</comment>